<feature type="compositionally biased region" description="Polar residues" evidence="1">
    <location>
        <begin position="10"/>
        <end position="23"/>
    </location>
</feature>
<evidence type="ECO:0000256" key="1">
    <source>
        <dbReference type="SAM" id="MobiDB-lite"/>
    </source>
</evidence>
<organism evidence="2 3">
    <name type="scientific">Mycobacteroides abscessus subsp. abscessus</name>
    <dbReference type="NCBI Taxonomy" id="1185650"/>
    <lineage>
        <taxon>Bacteria</taxon>
        <taxon>Bacillati</taxon>
        <taxon>Actinomycetota</taxon>
        <taxon>Actinomycetes</taxon>
        <taxon>Mycobacteriales</taxon>
        <taxon>Mycobacteriaceae</taxon>
        <taxon>Mycobacteroides</taxon>
        <taxon>Mycobacteroides abscessus</taxon>
    </lineage>
</organism>
<accession>A0AB38D3I5</accession>
<name>A0AB38D3I5_9MYCO</name>
<feature type="compositionally biased region" description="Polar residues" evidence="1">
    <location>
        <begin position="31"/>
        <end position="45"/>
    </location>
</feature>
<protein>
    <submittedName>
        <fullName evidence="2">Uncharacterized protein</fullName>
    </submittedName>
</protein>
<dbReference type="EMBL" id="FSHM01000006">
    <property type="protein sequence ID" value="SIB56481.1"/>
    <property type="molecule type" value="Genomic_DNA"/>
</dbReference>
<sequence>MGSDIMPWVTTRSPVPDNRSSGSEYPVNPSAMVSINSTDPMTQLASRGRRKAPVKKTRARCTTIDAANISAAQ</sequence>
<feature type="region of interest" description="Disordered" evidence="1">
    <location>
        <begin position="1"/>
        <end position="58"/>
    </location>
</feature>
<evidence type="ECO:0000313" key="3">
    <source>
        <dbReference type="Proteomes" id="UP000185210"/>
    </source>
</evidence>
<proteinExistence type="predicted"/>
<comment type="caution">
    <text evidence="2">The sequence shown here is derived from an EMBL/GenBank/DDBJ whole genome shotgun (WGS) entry which is preliminary data.</text>
</comment>
<dbReference type="Proteomes" id="UP000185210">
    <property type="component" value="Unassembled WGS sequence"/>
</dbReference>
<evidence type="ECO:0000313" key="2">
    <source>
        <dbReference type="EMBL" id="SIB56481.1"/>
    </source>
</evidence>
<reference evidence="2 3" key="1">
    <citation type="submission" date="2016-11" db="EMBL/GenBank/DDBJ databases">
        <authorList>
            <consortium name="Pathogen Informatics"/>
        </authorList>
    </citation>
    <scope>NUCLEOTIDE SEQUENCE [LARGE SCALE GENOMIC DNA]</scope>
    <source>
        <strain evidence="2 3">104</strain>
    </source>
</reference>
<dbReference type="AlphaFoldDB" id="A0AB38D3I5"/>
<gene>
    <name evidence="2" type="ORF">SAMEA2070301_04078</name>
</gene>
<feature type="compositionally biased region" description="Basic residues" evidence="1">
    <location>
        <begin position="47"/>
        <end position="58"/>
    </location>
</feature>